<proteinExistence type="predicted"/>
<reference evidence="3" key="1">
    <citation type="journal article" date="2022" name="Int. J. Mol. Sci.">
        <title>Draft Genome of Tanacetum Coccineum: Genomic Comparison of Closely Related Tanacetum-Family Plants.</title>
        <authorList>
            <person name="Yamashiro T."/>
            <person name="Shiraishi A."/>
            <person name="Nakayama K."/>
            <person name="Satake H."/>
        </authorList>
    </citation>
    <scope>NUCLEOTIDE SEQUENCE</scope>
</reference>
<evidence type="ECO:0000313" key="3">
    <source>
        <dbReference type="EMBL" id="GJT52780.1"/>
    </source>
</evidence>
<dbReference type="InterPro" id="IPR050747">
    <property type="entry name" value="Mitochondrial_chaperone_BCS1"/>
</dbReference>
<protein>
    <submittedName>
        <fullName evidence="3">AAA+ ATPase domain-containing protein</fullName>
    </submittedName>
</protein>
<evidence type="ECO:0000259" key="2">
    <source>
        <dbReference type="Pfam" id="PF14363"/>
    </source>
</evidence>
<sequence length="267" mass="30709">MFLRTLFDQFLPPQVRSYIIDALKYYWKRESSNTLTLIFEEKDGRSPNDMFNATEAYLCTIISPDTKRLMSVIALFSRTGKSSLIAAMANYLKFDVYDLHLTNIWSDSVLKDMMLQTSNRSILVIEDIDCSTNIPDQNGTTPSKSKSRSDAKAANYLNIHDDHWRFREIEEWIQCNKTVEVAGELIKSDNAEVVLDGLVKFLEVYDALNELKSMVKKQAGVERFDLIQTFHACKQEEGKPVGPYVIKMKNYMELERLGYGATTRSYC</sequence>
<evidence type="ECO:0000313" key="4">
    <source>
        <dbReference type="Proteomes" id="UP001151760"/>
    </source>
</evidence>
<dbReference type="SUPFAM" id="SSF52540">
    <property type="entry name" value="P-loop containing nucleoside triphosphate hydrolases"/>
    <property type="match status" value="1"/>
</dbReference>
<dbReference type="Gene3D" id="3.40.50.300">
    <property type="entry name" value="P-loop containing nucleotide triphosphate hydrolases"/>
    <property type="match status" value="1"/>
</dbReference>
<dbReference type="InterPro" id="IPR027417">
    <property type="entry name" value="P-loop_NTPase"/>
</dbReference>
<reference evidence="3" key="2">
    <citation type="submission" date="2022-01" db="EMBL/GenBank/DDBJ databases">
        <authorList>
            <person name="Yamashiro T."/>
            <person name="Shiraishi A."/>
            <person name="Satake H."/>
            <person name="Nakayama K."/>
        </authorList>
    </citation>
    <scope>NUCLEOTIDE SEQUENCE</scope>
</reference>
<dbReference type="EMBL" id="BQNB010016527">
    <property type="protein sequence ID" value="GJT52780.1"/>
    <property type="molecule type" value="Genomic_DNA"/>
</dbReference>
<keyword evidence="4" id="KW-1185">Reference proteome</keyword>
<accession>A0ABQ5EPD1</accession>
<name>A0ABQ5EPD1_9ASTR</name>
<dbReference type="InterPro" id="IPR025753">
    <property type="entry name" value="AAA_N_dom"/>
</dbReference>
<keyword evidence="1" id="KW-0378">Hydrolase</keyword>
<evidence type="ECO:0000256" key="1">
    <source>
        <dbReference type="ARBA" id="ARBA00022801"/>
    </source>
</evidence>
<dbReference type="Pfam" id="PF14363">
    <property type="entry name" value="AAA_assoc"/>
    <property type="match status" value="1"/>
</dbReference>
<organism evidence="3 4">
    <name type="scientific">Tanacetum coccineum</name>
    <dbReference type="NCBI Taxonomy" id="301880"/>
    <lineage>
        <taxon>Eukaryota</taxon>
        <taxon>Viridiplantae</taxon>
        <taxon>Streptophyta</taxon>
        <taxon>Embryophyta</taxon>
        <taxon>Tracheophyta</taxon>
        <taxon>Spermatophyta</taxon>
        <taxon>Magnoliopsida</taxon>
        <taxon>eudicotyledons</taxon>
        <taxon>Gunneridae</taxon>
        <taxon>Pentapetalae</taxon>
        <taxon>asterids</taxon>
        <taxon>campanulids</taxon>
        <taxon>Asterales</taxon>
        <taxon>Asteraceae</taxon>
        <taxon>Asteroideae</taxon>
        <taxon>Anthemideae</taxon>
        <taxon>Anthemidinae</taxon>
        <taxon>Tanacetum</taxon>
    </lineage>
</organism>
<dbReference type="Proteomes" id="UP001151760">
    <property type="component" value="Unassembled WGS sequence"/>
</dbReference>
<dbReference type="PANTHER" id="PTHR23070">
    <property type="entry name" value="BCS1 AAA-TYPE ATPASE"/>
    <property type="match status" value="1"/>
</dbReference>
<comment type="caution">
    <text evidence="3">The sequence shown here is derived from an EMBL/GenBank/DDBJ whole genome shotgun (WGS) entry which is preliminary data.</text>
</comment>
<feature type="domain" description="AAA-type ATPase N-terminal" evidence="2">
    <location>
        <begin position="11"/>
        <end position="71"/>
    </location>
</feature>
<gene>
    <name evidence="3" type="ORF">Tco_0978937</name>
</gene>